<feature type="compositionally biased region" description="Gly residues" evidence="1">
    <location>
        <begin position="56"/>
        <end position="67"/>
    </location>
</feature>
<feature type="region of interest" description="Disordered" evidence="1">
    <location>
        <begin position="39"/>
        <end position="67"/>
    </location>
</feature>
<accession>A0A8H9FSG8</accession>
<dbReference type="EMBL" id="BMEA01000001">
    <property type="protein sequence ID" value="GGB78021.1"/>
    <property type="molecule type" value="Genomic_DNA"/>
</dbReference>
<name>A0A8H9FSG8_9MICO</name>
<reference evidence="2" key="1">
    <citation type="journal article" date="2014" name="Int. J. Syst. Evol. Microbiol.">
        <title>Complete genome sequence of Corynebacterium casei LMG S-19264T (=DSM 44701T), isolated from a smear-ripened cheese.</title>
        <authorList>
            <consortium name="US DOE Joint Genome Institute (JGI-PGF)"/>
            <person name="Walter F."/>
            <person name="Albersmeier A."/>
            <person name="Kalinowski J."/>
            <person name="Ruckert C."/>
        </authorList>
    </citation>
    <scope>NUCLEOTIDE SEQUENCE</scope>
    <source>
        <strain evidence="2">CGMCC 1.10749</strain>
    </source>
</reference>
<dbReference type="Proteomes" id="UP000628079">
    <property type="component" value="Unassembled WGS sequence"/>
</dbReference>
<evidence type="ECO:0000313" key="2">
    <source>
        <dbReference type="EMBL" id="GGB78021.1"/>
    </source>
</evidence>
<sequence length="67" mass="7331">MDTSRGLRCRVGWHRWHVVTEEHMEVRVCDDCGRRRFNGPLPGGDKVPPASWGMNYTGGGGFGGDGG</sequence>
<gene>
    <name evidence="2" type="ORF">GCM10011314_17100</name>
</gene>
<evidence type="ECO:0000313" key="3">
    <source>
        <dbReference type="Proteomes" id="UP000628079"/>
    </source>
</evidence>
<reference evidence="2" key="2">
    <citation type="submission" date="2020-09" db="EMBL/GenBank/DDBJ databases">
        <authorList>
            <person name="Sun Q."/>
            <person name="Zhou Y."/>
        </authorList>
    </citation>
    <scope>NUCLEOTIDE SEQUENCE</scope>
    <source>
        <strain evidence="2">CGMCC 1.10749</strain>
    </source>
</reference>
<proteinExistence type="predicted"/>
<protein>
    <submittedName>
        <fullName evidence="2">Uncharacterized protein</fullName>
    </submittedName>
</protein>
<dbReference type="AlphaFoldDB" id="A0A8H9FSG8"/>
<organism evidence="2 3">
    <name type="scientific">Knoellia flava</name>
    <dbReference type="NCBI Taxonomy" id="913969"/>
    <lineage>
        <taxon>Bacteria</taxon>
        <taxon>Bacillati</taxon>
        <taxon>Actinomycetota</taxon>
        <taxon>Actinomycetes</taxon>
        <taxon>Micrococcales</taxon>
        <taxon>Intrasporangiaceae</taxon>
        <taxon>Knoellia</taxon>
    </lineage>
</organism>
<evidence type="ECO:0000256" key="1">
    <source>
        <dbReference type="SAM" id="MobiDB-lite"/>
    </source>
</evidence>
<comment type="caution">
    <text evidence="2">The sequence shown here is derived from an EMBL/GenBank/DDBJ whole genome shotgun (WGS) entry which is preliminary data.</text>
</comment>